<accession>A0A512NKR3</accession>
<reference evidence="1 2" key="1">
    <citation type="submission" date="2019-07" db="EMBL/GenBank/DDBJ databases">
        <title>Whole genome shotgun sequence of Reyranella soli NBRC 108950.</title>
        <authorList>
            <person name="Hosoyama A."/>
            <person name="Uohara A."/>
            <person name="Ohji S."/>
            <person name="Ichikawa N."/>
        </authorList>
    </citation>
    <scope>NUCLEOTIDE SEQUENCE [LARGE SCALE GENOMIC DNA]</scope>
    <source>
        <strain evidence="1 2">NBRC 108950</strain>
    </source>
</reference>
<gene>
    <name evidence="1" type="ORF">RSO01_66990</name>
</gene>
<name>A0A512NKR3_9HYPH</name>
<dbReference type="AlphaFoldDB" id="A0A512NKR3"/>
<keyword evidence="2" id="KW-1185">Reference proteome</keyword>
<dbReference type="EMBL" id="BKAJ01000133">
    <property type="protein sequence ID" value="GEP59533.1"/>
    <property type="molecule type" value="Genomic_DNA"/>
</dbReference>
<organism evidence="1 2">
    <name type="scientific">Reyranella soli</name>
    <dbReference type="NCBI Taxonomy" id="1230389"/>
    <lineage>
        <taxon>Bacteria</taxon>
        <taxon>Pseudomonadati</taxon>
        <taxon>Pseudomonadota</taxon>
        <taxon>Alphaproteobacteria</taxon>
        <taxon>Hyphomicrobiales</taxon>
        <taxon>Reyranellaceae</taxon>
        <taxon>Reyranella</taxon>
    </lineage>
</organism>
<sequence length="63" mass="6838">MPLPSVGTVAGCIADQGHERPIEAALMQACLKEGWGYTMAYDAAIRSQSTRDALAFLEKALRR</sequence>
<comment type="caution">
    <text evidence="1">The sequence shown here is derived from an EMBL/GenBank/DDBJ whole genome shotgun (WGS) entry which is preliminary data.</text>
</comment>
<protein>
    <submittedName>
        <fullName evidence="1">Uncharacterized protein</fullName>
    </submittedName>
</protein>
<evidence type="ECO:0000313" key="1">
    <source>
        <dbReference type="EMBL" id="GEP59533.1"/>
    </source>
</evidence>
<proteinExistence type="predicted"/>
<dbReference type="Proteomes" id="UP000321058">
    <property type="component" value="Unassembled WGS sequence"/>
</dbReference>
<evidence type="ECO:0000313" key="2">
    <source>
        <dbReference type="Proteomes" id="UP000321058"/>
    </source>
</evidence>